<feature type="compositionally biased region" description="Basic and acidic residues" evidence="2">
    <location>
        <begin position="1"/>
        <end position="16"/>
    </location>
</feature>
<sequence>MLEEKNDNLQEADGKLGIDISDSTENNAAEVTESETVTETPVSKTETEAEETAKTDETDHQTALDAITNSNAEESEDETLKERHDIPMKDYDTFALDALVDELKKLVNTDKTMSVKDHIEEIKKSFLLKYNHLLDEKREEFNASKEDPNEEFEYHSPLKSKFDEYYNIFREKRNAHFKHLQTNLKTNLENRLAIVEELKELINPQANIKDTLKHFNDLRERWKNAGAIPKDKYNHVWNNYHFHVENFYDYLHLDREARDLDFKHNLEQKQKIIARVEELVNEADVSKAFRELQDLHRLWKEDIGPVSKEHRDSIWNKFSELTKKIHDKRELLFENQRANEQQNLEAKKEIIAKIEDLGTEKVNSHSQWLVQIQKVETLRNEFFAAGKVPAEVNEETWAAFKTAVRNFNAFKNSFYKDIKKDQNDNLNKKMALVAKAKELQESTDFASTTPIMKQIQEEWKQIGHVPKKYSDKIWKEFKDACNHYFDKLKEHKSEENADEVAAFDNKKAYLDILRAYQLTGDHKTDLDAIKKHIEIWKGYGKVPFSRRHIEGKFNKILDALFEKLSLSKKESEMMRFSNRIDSLSDSNDTRKLDNEKIFIMRKIEEVQNEIFQLENNIQFFANTKNSKKENSIVTEVRKNIAIHKESLEVWKDKLKQLRNLNQE</sequence>
<evidence type="ECO:0000313" key="4">
    <source>
        <dbReference type="Proteomes" id="UP000184071"/>
    </source>
</evidence>
<proteinExistence type="predicted"/>
<gene>
    <name evidence="3" type="ORF">SAMN05443663_102202</name>
</gene>
<feature type="compositionally biased region" description="Low complexity" evidence="2">
    <location>
        <begin position="30"/>
        <end position="44"/>
    </location>
</feature>
<organism evidence="3 4">
    <name type="scientific">Flavobacterium defluvii</name>
    <dbReference type="NCBI Taxonomy" id="370979"/>
    <lineage>
        <taxon>Bacteria</taxon>
        <taxon>Pseudomonadati</taxon>
        <taxon>Bacteroidota</taxon>
        <taxon>Flavobacteriia</taxon>
        <taxon>Flavobacteriales</taxon>
        <taxon>Flavobacteriaceae</taxon>
        <taxon>Flavobacterium</taxon>
    </lineage>
</organism>
<dbReference type="OrthoDB" id="5422202at2"/>
<dbReference type="Pfam" id="PF03993">
    <property type="entry name" value="DUF349"/>
    <property type="match status" value="5"/>
</dbReference>
<dbReference type="EMBL" id="FQWC01000002">
    <property type="protein sequence ID" value="SHG21281.1"/>
    <property type="molecule type" value="Genomic_DNA"/>
</dbReference>
<evidence type="ECO:0008006" key="5">
    <source>
        <dbReference type="Google" id="ProtNLM"/>
    </source>
</evidence>
<feature type="region of interest" description="Disordered" evidence="2">
    <location>
        <begin position="1"/>
        <end position="81"/>
    </location>
</feature>
<accession>A0A1M5HZ58</accession>
<keyword evidence="4" id="KW-1185">Reference proteome</keyword>
<keyword evidence="1" id="KW-0175">Coiled coil</keyword>
<dbReference type="RefSeq" id="WP_073414009.1">
    <property type="nucleotide sequence ID" value="NZ_FQWC01000002.1"/>
</dbReference>
<evidence type="ECO:0000256" key="1">
    <source>
        <dbReference type="SAM" id="Coils"/>
    </source>
</evidence>
<dbReference type="AlphaFoldDB" id="A0A1M5HZ58"/>
<protein>
    <recommendedName>
        <fullName evidence="5">DUF349 domain-containing protein</fullName>
    </recommendedName>
</protein>
<feature type="coiled-coil region" evidence="1">
    <location>
        <begin position="596"/>
        <end position="660"/>
    </location>
</feature>
<dbReference type="Proteomes" id="UP000184071">
    <property type="component" value="Unassembled WGS sequence"/>
</dbReference>
<evidence type="ECO:0000313" key="3">
    <source>
        <dbReference type="EMBL" id="SHG21281.1"/>
    </source>
</evidence>
<reference evidence="4" key="1">
    <citation type="submission" date="2016-11" db="EMBL/GenBank/DDBJ databases">
        <authorList>
            <person name="Varghese N."/>
            <person name="Submissions S."/>
        </authorList>
    </citation>
    <scope>NUCLEOTIDE SEQUENCE [LARGE SCALE GENOMIC DNA]</scope>
    <source>
        <strain evidence="4">DSM 17963</strain>
    </source>
</reference>
<dbReference type="STRING" id="370979.SAMN05443663_102202"/>
<dbReference type="InterPro" id="IPR007139">
    <property type="entry name" value="DUF349"/>
</dbReference>
<evidence type="ECO:0000256" key="2">
    <source>
        <dbReference type="SAM" id="MobiDB-lite"/>
    </source>
</evidence>
<feature type="compositionally biased region" description="Basic and acidic residues" evidence="2">
    <location>
        <begin position="45"/>
        <end position="62"/>
    </location>
</feature>
<name>A0A1M5HZ58_9FLAO</name>